<evidence type="ECO:0000256" key="16">
    <source>
        <dbReference type="ARBA" id="ARBA00023328"/>
    </source>
</evidence>
<feature type="region of interest" description="Disordered" evidence="18">
    <location>
        <begin position="114"/>
        <end position="151"/>
    </location>
</feature>
<evidence type="ECO:0000256" key="7">
    <source>
        <dbReference type="ARBA" id="ARBA00022490"/>
    </source>
</evidence>
<evidence type="ECO:0000313" key="22">
    <source>
        <dbReference type="Proteomes" id="UP001148299"/>
    </source>
</evidence>
<feature type="region of interest" description="Disordered" evidence="18">
    <location>
        <begin position="21"/>
        <end position="52"/>
    </location>
</feature>
<keyword evidence="7" id="KW-0963">Cytoplasm</keyword>
<keyword evidence="11" id="KW-0159">Chromosome partition</keyword>
<dbReference type="PANTHER" id="PTHR28036:SF1">
    <property type="entry name" value="DASH COMPLEX SUBUNIT DAD2"/>
    <property type="match status" value="1"/>
</dbReference>
<reference evidence="19" key="1">
    <citation type="submission" date="2022-12" db="EMBL/GenBank/DDBJ databases">
        <authorList>
            <person name="Petersen C."/>
        </authorList>
    </citation>
    <scope>NUCLEOTIDE SEQUENCE</scope>
    <source>
        <strain evidence="19">IBT 35673</strain>
        <strain evidence="20">IBT 35675</strain>
    </source>
</reference>
<evidence type="ECO:0000256" key="5">
    <source>
        <dbReference type="ARBA" id="ARBA00020260"/>
    </source>
</evidence>
<keyword evidence="14" id="KW-0539">Nucleus</keyword>
<reference evidence="19" key="2">
    <citation type="journal article" date="2023" name="IMA Fungus">
        <title>Comparative genomic study of the Penicillium genus elucidates a diverse pangenome and 15 lateral gene transfer events.</title>
        <authorList>
            <person name="Petersen C."/>
            <person name="Sorensen T."/>
            <person name="Nielsen M.R."/>
            <person name="Sondergaard T.E."/>
            <person name="Sorensen J.L."/>
            <person name="Fitzpatrick D.A."/>
            <person name="Frisvad J.C."/>
            <person name="Nielsen K.L."/>
        </authorList>
    </citation>
    <scope>NUCLEOTIDE SEQUENCE</scope>
    <source>
        <strain evidence="19">IBT 35673</strain>
        <strain evidence="20">IBT 35675</strain>
    </source>
</reference>
<dbReference type="AlphaFoldDB" id="A0A9W9URY5"/>
<keyword evidence="6" id="KW-0158">Chromosome</keyword>
<keyword evidence="13" id="KW-0206">Cytoskeleton</keyword>
<dbReference type="GO" id="GO:0051301">
    <property type="term" value="P:cell division"/>
    <property type="evidence" value="ECO:0007669"/>
    <property type="project" value="UniProtKB-KW"/>
</dbReference>
<dbReference type="Pfam" id="PF08654">
    <property type="entry name" value="DASH_Dad2"/>
    <property type="match status" value="1"/>
</dbReference>
<evidence type="ECO:0000256" key="9">
    <source>
        <dbReference type="ARBA" id="ARBA00022701"/>
    </source>
</evidence>
<dbReference type="GO" id="GO:0044732">
    <property type="term" value="C:mitotic spindle pole body"/>
    <property type="evidence" value="ECO:0007669"/>
    <property type="project" value="TreeGrafter"/>
</dbReference>
<feature type="compositionally biased region" description="Low complexity" evidence="18">
    <location>
        <begin position="32"/>
        <end position="50"/>
    </location>
</feature>
<evidence type="ECO:0000256" key="1">
    <source>
        <dbReference type="ARBA" id="ARBA00004123"/>
    </source>
</evidence>
<evidence type="ECO:0000256" key="2">
    <source>
        <dbReference type="ARBA" id="ARBA00004186"/>
    </source>
</evidence>
<organism evidence="19 21">
    <name type="scientific">Penicillium brevicompactum</name>
    <dbReference type="NCBI Taxonomy" id="5074"/>
    <lineage>
        <taxon>Eukaryota</taxon>
        <taxon>Fungi</taxon>
        <taxon>Dikarya</taxon>
        <taxon>Ascomycota</taxon>
        <taxon>Pezizomycotina</taxon>
        <taxon>Eurotiomycetes</taxon>
        <taxon>Eurotiomycetidae</taxon>
        <taxon>Eurotiales</taxon>
        <taxon>Aspergillaceae</taxon>
        <taxon>Penicillium</taxon>
    </lineage>
</organism>
<dbReference type="EMBL" id="JAPZBQ010000001">
    <property type="protein sequence ID" value="KAJ5353260.1"/>
    <property type="molecule type" value="Genomic_DNA"/>
</dbReference>
<dbReference type="GO" id="GO:0000278">
    <property type="term" value="P:mitotic cell cycle"/>
    <property type="evidence" value="ECO:0007669"/>
    <property type="project" value="InterPro"/>
</dbReference>
<gene>
    <name evidence="19" type="ORF">N7452_002234</name>
    <name evidence="20" type="ORF">N7541_004084</name>
</gene>
<comment type="similarity">
    <text evidence="4">Belongs to the DASH complex DAD2 family.</text>
</comment>
<keyword evidence="12" id="KW-0995">Kinetochore</keyword>
<keyword evidence="8" id="KW-0132">Cell division</keyword>
<evidence type="ECO:0000256" key="8">
    <source>
        <dbReference type="ARBA" id="ARBA00022618"/>
    </source>
</evidence>
<evidence type="ECO:0000313" key="19">
    <source>
        <dbReference type="EMBL" id="KAJ5353260.1"/>
    </source>
</evidence>
<dbReference type="OrthoDB" id="3230169at2759"/>
<dbReference type="Proteomes" id="UP001148299">
    <property type="component" value="Unassembled WGS sequence"/>
</dbReference>
<keyword evidence="10" id="KW-0498">Mitosis</keyword>
<proteinExistence type="inferred from homology"/>
<accession>A0A9W9URY5</accession>
<name>A0A9W9URY5_PENBR</name>
<keyword evidence="16" id="KW-0137">Centromere</keyword>
<dbReference type="GO" id="GO:1990023">
    <property type="term" value="C:mitotic spindle midzone"/>
    <property type="evidence" value="ECO:0007669"/>
    <property type="project" value="TreeGrafter"/>
</dbReference>
<dbReference type="GO" id="GO:0008608">
    <property type="term" value="P:attachment of spindle microtubules to kinetochore"/>
    <property type="evidence" value="ECO:0007669"/>
    <property type="project" value="TreeGrafter"/>
</dbReference>
<evidence type="ECO:0000256" key="15">
    <source>
        <dbReference type="ARBA" id="ARBA00023306"/>
    </source>
</evidence>
<dbReference type="EMBL" id="JAPZBR010000002">
    <property type="protein sequence ID" value="KAJ5363240.1"/>
    <property type="molecule type" value="Genomic_DNA"/>
</dbReference>
<keyword evidence="15" id="KW-0131">Cell cycle</keyword>
<evidence type="ECO:0000256" key="12">
    <source>
        <dbReference type="ARBA" id="ARBA00022838"/>
    </source>
</evidence>
<evidence type="ECO:0000256" key="6">
    <source>
        <dbReference type="ARBA" id="ARBA00022454"/>
    </source>
</evidence>
<keyword evidence="22" id="KW-1185">Reference proteome</keyword>
<dbReference type="PANTHER" id="PTHR28036">
    <property type="entry name" value="DASH COMPLEX SUBUNIT DAD2"/>
    <property type="match status" value="1"/>
</dbReference>
<sequence length="151" mass="16060">MAGNASSHHVASILPMAYSSRPTSMLPGAPGGSSMRPPSSQSQQSSALSARIAAKKAELENLRQLRDLSGTLAMQMQALENKVSTLKDGTEAVAYVLSNWDNVLRAITLASKKASGLHEPAESDNHDANTKERLPATLVRIPAEPREKTGE</sequence>
<evidence type="ECO:0000256" key="10">
    <source>
        <dbReference type="ARBA" id="ARBA00022776"/>
    </source>
</evidence>
<keyword evidence="9" id="KW-0493">Microtubule</keyword>
<evidence type="ECO:0000256" key="3">
    <source>
        <dbReference type="ARBA" id="ARBA00004629"/>
    </source>
</evidence>
<dbReference type="Proteomes" id="UP001147695">
    <property type="component" value="Unassembled WGS sequence"/>
</dbReference>
<evidence type="ECO:0000256" key="11">
    <source>
        <dbReference type="ARBA" id="ARBA00022829"/>
    </source>
</evidence>
<evidence type="ECO:0000313" key="20">
    <source>
        <dbReference type="EMBL" id="KAJ5363240.1"/>
    </source>
</evidence>
<evidence type="ECO:0000256" key="4">
    <source>
        <dbReference type="ARBA" id="ARBA00005501"/>
    </source>
</evidence>
<feature type="compositionally biased region" description="Basic and acidic residues" evidence="18">
    <location>
        <begin position="119"/>
        <end position="134"/>
    </location>
</feature>
<dbReference type="GO" id="GO:0042729">
    <property type="term" value="C:DASH complex"/>
    <property type="evidence" value="ECO:0007669"/>
    <property type="project" value="InterPro"/>
</dbReference>
<evidence type="ECO:0000256" key="18">
    <source>
        <dbReference type="SAM" id="MobiDB-lite"/>
    </source>
</evidence>
<evidence type="ECO:0000256" key="17">
    <source>
        <dbReference type="ARBA" id="ARBA00030568"/>
    </source>
</evidence>
<dbReference type="InterPro" id="IPR013963">
    <property type="entry name" value="DASH_Dad2"/>
</dbReference>
<protein>
    <recommendedName>
        <fullName evidence="5">DASH complex subunit DAD2</fullName>
    </recommendedName>
    <alternativeName>
        <fullName evidence="17">Outer kinetochore protein DAD2</fullName>
    </alternativeName>
</protein>
<evidence type="ECO:0000256" key="14">
    <source>
        <dbReference type="ARBA" id="ARBA00023242"/>
    </source>
</evidence>
<comment type="subcellular location">
    <subcellularLocation>
        <location evidence="3">Chromosome</location>
        <location evidence="3">Centromere</location>
        <location evidence="3">Kinetochore</location>
    </subcellularLocation>
    <subcellularLocation>
        <location evidence="2">Cytoplasm</location>
        <location evidence="2">Cytoskeleton</location>
        <location evidence="2">Spindle</location>
    </subcellularLocation>
    <subcellularLocation>
        <location evidence="1">Nucleus</location>
    </subcellularLocation>
</comment>
<comment type="caution">
    <text evidence="19">The sequence shown here is derived from an EMBL/GenBank/DDBJ whole genome shotgun (WGS) entry which is preliminary data.</text>
</comment>
<evidence type="ECO:0000256" key="13">
    <source>
        <dbReference type="ARBA" id="ARBA00023212"/>
    </source>
</evidence>
<dbReference type="GO" id="GO:0005874">
    <property type="term" value="C:microtubule"/>
    <property type="evidence" value="ECO:0007669"/>
    <property type="project" value="UniProtKB-KW"/>
</dbReference>
<evidence type="ECO:0000313" key="21">
    <source>
        <dbReference type="Proteomes" id="UP001147695"/>
    </source>
</evidence>